<keyword evidence="4" id="KW-0732">Signal</keyword>
<feature type="domain" description="Intradiol ring-cleavage dioxygenases" evidence="5">
    <location>
        <begin position="67"/>
        <end position="149"/>
    </location>
</feature>
<evidence type="ECO:0000256" key="2">
    <source>
        <dbReference type="ARBA" id="ARBA00022964"/>
    </source>
</evidence>
<feature type="signal peptide" evidence="4">
    <location>
        <begin position="1"/>
        <end position="26"/>
    </location>
</feature>
<dbReference type="InterPro" id="IPR050770">
    <property type="entry name" value="Intradiol_RC_Dioxygenase"/>
</dbReference>
<dbReference type="PANTHER" id="PTHR33711">
    <property type="entry name" value="DIOXYGENASE, PUTATIVE (AFU_ORTHOLOGUE AFUA_2G02910)-RELATED"/>
    <property type="match status" value="1"/>
</dbReference>
<reference evidence="6 7" key="1">
    <citation type="submission" date="2019-08" db="EMBL/GenBank/DDBJ databases">
        <title>Antarcticibacterium arcticum sp. nov., a bacterium isolated from marine sediment of the Canadian Beaufort Sea.</title>
        <authorList>
            <person name="Lee Y.M."/>
            <person name="Baek K."/>
            <person name="Lee D.-H."/>
            <person name="Shin S.C."/>
            <person name="Jin Y.K."/>
            <person name="Park Y."/>
        </authorList>
    </citation>
    <scope>NUCLEOTIDE SEQUENCE [LARGE SCALE GENOMIC DNA]</scope>
    <source>
        <strain evidence="6 7">PAMC 28998</strain>
    </source>
</reference>
<gene>
    <name evidence="6" type="ORF">FK178_10275</name>
</gene>
<name>A0A5B8YKA1_9FLAO</name>
<comment type="similarity">
    <text evidence="1">Belongs to the intradiol ring-cleavage dioxygenase family.</text>
</comment>
<dbReference type="Proteomes" id="UP000321954">
    <property type="component" value="Chromosome"/>
</dbReference>
<feature type="chain" id="PRO_5022850324" evidence="4">
    <location>
        <begin position="27"/>
        <end position="213"/>
    </location>
</feature>
<dbReference type="PROSITE" id="PS51257">
    <property type="entry name" value="PROKAR_LIPOPROTEIN"/>
    <property type="match status" value="1"/>
</dbReference>
<dbReference type="OrthoDB" id="933561at2"/>
<dbReference type="AlphaFoldDB" id="A0A5B8YKA1"/>
<dbReference type="InterPro" id="IPR000627">
    <property type="entry name" value="Intradiol_dOase_C"/>
</dbReference>
<evidence type="ECO:0000256" key="1">
    <source>
        <dbReference type="ARBA" id="ARBA00007825"/>
    </source>
</evidence>
<dbReference type="Pfam" id="PF00775">
    <property type="entry name" value="Dioxygenase_C"/>
    <property type="match status" value="1"/>
</dbReference>
<evidence type="ECO:0000256" key="4">
    <source>
        <dbReference type="SAM" id="SignalP"/>
    </source>
</evidence>
<dbReference type="GO" id="GO:0016702">
    <property type="term" value="F:oxidoreductase activity, acting on single donors with incorporation of molecular oxygen, incorporation of two atoms of oxygen"/>
    <property type="evidence" value="ECO:0007669"/>
    <property type="project" value="InterPro"/>
</dbReference>
<evidence type="ECO:0000313" key="6">
    <source>
        <dbReference type="EMBL" id="QED38085.1"/>
    </source>
</evidence>
<proteinExistence type="inferred from homology"/>
<dbReference type="GO" id="GO:0008199">
    <property type="term" value="F:ferric iron binding"/>
    <property type="evidence" value="ECO:0007669"/>
    <property type="project" value="InterPro"/>
</dbReference>
<accession>A0A5B8YKA1</accession>
<keyword evidence="2 6" id="KW-0223">Dioxygenase</keyword>
<protein>
    <submittedName>
        <fullName evidence="6">Intradiol ring-cleavage dioxygenase</fullName>
    </submittedName>
</protein>
<evidence type="ECO:0000256" key="3">
    <source>
        <dbReference type="ARBA" id="ARBA00023002"/>
    </source>
</evidence>
<dbReference type="EMBL" id="CP042476">
    <property type="protein sequence ID" value="QED38085.1"/>
    <property type="molecule type" value="Genomic_DNA"/>
</dbReference>
<dbReference type="InterPro" id="IPR015889">
    <property type="entry name" value="Intradiol_dOase_core"/>
</dbReference>
<dbReference type="PANTHER" id="PTHR33711:SF10">
    <property type="entry name" value="INTRADIOL RING-CLEAVAGE DIOXYGENASES DOMAIN-CONTAINING PROTEIN"/>
    <property type="match status" value="1"/>
</dbReference>
<organism evidence="6 7">
    <name type="scientific">Antarcticibacterium arcticum</name>
    <dbReference type="NCBI Taxonomy" id="2585771"/>
    <lineage>
        <taxon>Bacteria</taxon>
        <taxon>Pseudomonadati</taxon>
        <taxon>Bacteroidota</taxon>
        <taxon>Flavobacteriia</taxon>
        <taxon>Flavobacteriales</taxon>
        <taxon>Flavobacteriaceae</taxon>
        <taxon>Antarcticibacterium</taxon>
    </lineage>
</organism>
<evidence type="ECO:0000313" key="7">
    <source>
        <dbReference type="Proteomes" id="UP000321954"/>
    </source>
</evidence>
<dbReference type="Gene3D" id="2.60.130.10">
    <property type="entry name" value="Aromatic compound dioxygenase"/>
    <property type="match status" value="1"/>
</dbReference>
<keyword evidence="7" id="KW-1185">Reference proteome</keyword>
<dbReference type="SUPFAM" id="SSF49482">
    <property type="entry name" value="Aromatic compound dioxygenase"/>
    <property type="match status" value="1"/>
</dbReference>
<dbReference type="KEGG" id="anp:FK178_10275"/>
<keyword evidence="3" id="KW-0560">Oxidoreductase</keyword>
<evidence type="ECO:0000259" key="5">
    <source>
        <dbReference type="Pfam" id="PF00775"/>
    </source>
</evidence>
<dbReference type="RefSeq" id="WP_146834497.1">
    <property type="nucleotide sequence ID" value="NZ_CP042476.1"/>
</dbReference>
<sequence length="213" mass="24310">MDIKFRTLKLGLFLTLWILTACNAQTKNSTTKLVGGGCEGCEAIFEYGDKKLTPTDTLPEFENNEPKLEITGTVLKKDGKTPAENVILYIYHTNRQGIYETKGKETGWAKRHGFIRGWIKTGKDGKYAFYTFRPAAYPNGSEPEHIHITVKEPDKNEYYLDDYLFDDDPQLTKETRKERKNRGGSGIIKPKEKNGIVLIERNIILGKNIPNYE</sequence>